<dbReference type="RefSeq" id="XP_023463764.1">
    <property type="nucleotide sequence ID" value="XM_023609321.1"/>
</dbReference>
<accession>A0A2G4SNU0</accession>
<feature type="region of interest" description="Disordered" evidence="1">
    <location>
        <begin position="578"/>
        <end position="690"/>
    </location>
</feature>
<name>A0A2G4SNU0_RHIZD</name>
<evidence type="ECO:0000256" key="1">
    <source>
        <dbReference type="SAM" id="MobiDB-lite"/>
    </source>
</evidence>
<evidence type="ECO:0008006" key="4">
    <source>
        <dbReference type="Google" id="ProtNLM"/>
    </source>
</evidence>
<reference evidence="2 3" key="1">
    <citation type="journal article" date="2016" name="Proc. Natl. Acad. Sci. U.S.A.">
        <title>Lipid metabolic changes in an early divergent fungus govern the establishment of a mutualistic symbiosis with endobacteria.</title>
        <authorList>
            <person name="Lastovetsky O.A."/>
            <person name="Gaspar M.L."/>
            <person name="Mondo S.J."/>
            <person name="LaButti K.M."/>
            <person name="Sandor L."/>
            <person name="Grigoriev I.V."/>
            <person name="Henry S.A."/>
            <person name="Pawlowska T.E."/>
        </authorList>
    </citation>
    <scope>NUCLEOTIDE SEQUENCE [LARGE SCALE GENOMIC DNA]</scope>
    <source>
        <strain evidence="2 3">ATCC 52813</strain>
    </source>
</reference>
<proteinExistence type="predicted"/>
<dbReference type="GeneID" id="35440311"/>
<dbReference type="EMBL" id="KZ303856">
    <property type="protein sequence ID" value="PHZ10056.1"/>
    <property type="molecule type" value="Genomic_DNA"/>
</dbReference>
<evidence type="ECO:0000313" key="3">
    <source>
        <dbReference type="Proteomes" id="UP000242254"/>
    </source>
</evidence>
<dbReference type="AlphaFoldDB" id="A0A2G4SNU0"/>
<protein>
    <recommendedName>
        <fullName evidence="4">Retrotransposon gag domain-containing protein</fullName>
    </recommendedName>
</protein>
<keyword evidence="3" id="KW-1185">Reference proteome</keyword>
<gene>
    <name evidence="2" type="ORF">RHIMIDRAFT_240164</name>
</gene>
<feature type="compositionally biased region" description="Low complexity" evidence="1">
    <location>
        <begin position="625"/>
        <end position="639"/>
    </location>
</feature>
<sequence length="714" mass="80853">MSLQQAEQLPLISSRSSNVSDSVSAFTYADLQRWLKIYQTASEKIEQLVMSRSDTNTQHDLQLLDEKIRQIKQELQYCEEHLNTIQNFLSTKSVNSPKVIIPVSITTNTTITPATTPTTPSKGSTIPSFSLWDISMLKHIPQEEVDQGNTFLTIYDFIEKFESTLAFYRVDLDASWFQYLAASVHKGGDQKIIKWFEQAFSLEPALKMARWKEIREKLILRWDITLDLQKSRQQFVSIKQTIGEPAYKYFNRFMNAWKKAMIPDGPILVHFFIQSIQDPLKMLIKSCLSEALQGQGYLEGPYSAKDYLDAVSIQLFQSQQEKQKGLELLEMDHDRIHPVETRTIAPTVPIPDVTLAYNSYTIPPRAPASALPLSDRRIAGSSSLSMIKKDTLNMIPSMNKPVATTQISMVHKDLLSKVTMVRKDLTTKVTMVHKDTSNQFSMIKSLSSSQKRMRQDELDHVKRRKAEPENCRHCGFDPSQGHLEDCAELQMIRSIHRNACGSHVEIKVEQGFIKGFKDIPSGPILPEEYAEYMMPVSLKKKKQAKAKANASSDTKNTSVPKLKERMIEPAEVQKIKTERTVPKLKGRTIEPPEPLTVKQKERTFELSEAAKSGQKERATEPMPPKQSQKSNSSSESSSPKQKKSVELASEPMSPEQDQTSALILPKQEEEPTAEATTPDQKGKADESASESVMINMFRDILKKVESEYGLSKNT</sequence>
<evidence type="ECO:0000313" key="2">
    <source>
        <dbReference type="EMBL" id="PHZ10056.1"/>
    </source>
</evidence>
<dbReference type="Proteomes" id="UP000242254">
    <property type="component" value="Unassembled WGS sequence"/>
</dbReference>
<organism evidence="2 3">
    <name type="scientific">Rhizopus microsporus ATCC 52813</name>
    <dbReference type="NCBI Taxonomy" id="1340429"/>
    <lineage>
        <taxon>Eukaryota</taxon>
        <taxon>Fungi</taxon>
        <taxon>Fungi incertae sedis</taxon>
        <taxon>Mucoromycota</taxon>
        <taxon>Mucoromycotina</taxon>
        <taxon>Mucoromycetes</taxon>
        <taxon>Mucorales</taxon>
        <taxon>Mucorineae</taxon>
        <taxon>Rhizopodaceae</taxon>
        <taxon>Rhizopus</taxon>
    </lineage>
</organism>
<feature type="region of interest" description="Disordered" evidence="1">
    <location>
        <begin position="543"/>
        <end position="562"/>
    </location>
</feature>